<name>A0A2Z5ZMR2_9PROT</name>
<evidence type="ECO:0000313" key="2">
    <source>
        <dbReference type="Proteomes" id="UP000270034"/>
    </source>
</evidence>
<dbReference type="Proteomes" id="UP000270034">
    <property type="component" value="Plasmid pAOF1"/>
</dbReference>
<keyword evidence="1" id="KW-0614">Plasmid</keyword>
<accession>A0A2Z5ZMR2</accession>
<dbReference type="EMBL" id="AP018516">
    <property type="protein sequence ID" value="BBC81725.1"/>
    <property type="molecule type" value="Genomic_DNA"/>
</dbReference>
<dbReference type="KEGG" id="aot:AcetOri_orf00049p"/>
<reference evidence="1 2" key="1">
    <citation type="submission" date="2018-02" db="EMBL/GenBank/DDBJ databases">
        <title>Acetobacter orientalis genome.</title>
        <authorList>
            <person name="Nakashima N."/>
            <person name="Tamura T."/>
        </authorList>
    </citation>
    <scope>NUCLEOTIDE SEQUENCE [LARGE SCALE GENOMIC DNA]</scope>
    <source>
        <strain evidence="1 2">FAN1</strain>
        <plasmid evidence="2">paof1 fan1 dna</plasmid>
    </source>
</reference>
<gene>
    <name evidence="1" type="ORF">AcetOrient_orf00049p</name>
</gene>
<evidence type="ECO:0000313" key="1">
    <source>
        <dbReference type="EMBL" id="BBC81725.1"/>
    </source>
</evidence>
<proteinExistence type="predicted"/>
<organism evidence="1 2">
    <name type="scientific">Acetobacter orientalis</name>
    <dbReference type="NCBI Taxonomy" id="146474"/>
    <lineage>
        <taxon>Bacteria</taxon>
        <taxon>Pseudomonadati</taxon>
        <taxon>Pseudomonadota</taxon>
        <taxon>Alphaproteobacteria</taxon>
        <taxon>Acetobacterales</taxon>
        <taxon>Acetobacteraceae</taxon>
        <taxon>Acetobacter</taxon>
    </lineage>
</organism>
<dbReference type="AlphaFoldDB" id="A0A2Z5ZMR2"/>
<protein>
    <submittedName>
        <fullName evidence="1">Adhesion G protein-coupled receptor G3 isoform X9</fullName>
    </submittedName>
</protein>
<sequence>MDRQPHGLPLMATVADGALVATPGLSQSTLPRTSPLRIGVP</sequence>
<keyword evidence="1" id="KW-0675">Receptor</keyword>
<geneLocation type="plasmid" evidence="2">
    <name>paof1 fan1 dna</name>
</geneLocation>